<accession>E3MLJ5</accession>
<proteinExistence type="predicted"/>
<sequence length="156" mass="17118">MTRFCERNNHYINIQEIPESQDSQDSTNQRSARDYRQPESCGKAGPPEFKGDRGLDGIGGIPENREPKGEPGKGTPKRGADISGLSGQGYPGEKRYIGLLVLPGRKGSSGFRRKDGLPGTSGQKREDGLPGLMEVTGLEQRFCLSKECQNHQDNQK</sequence>
<name>E3MLJ5_CAERE</name>
<evidence type="ECO:0000256" key="1">
    <source>
        <dbReference type="SAM" id="MobiDB-lite"/>
    </source>
</evidence>
<protein>
    <submittedName>
        <fullName evidence="2">Uncharacterized protein</fullName>
    </submittedName>
</protein>
<evidence type="ECO:0000313" key="2">
    <source>
        <dbReference type="EMBL" id="EFP04529.1"/>
    </source>
</evidence>
<dbReference type="InParanoid" id="E3MLJ5"/>
<gene>
    <name evidence="2" type="ORF">CRE_31200</name>
</gene>
<dbReference type="HOGENOM" id="CLU_1688371_0_0_1"/>
<keyword evidence="3" id="KW-1185">Reference proteome</keyword>
<evidence type="ECO:0000313" key="3">
    <source>
        <dbReference type="Proteomes" id="UP000008281"/>
    </source>
</evidence>
<dbReference type="AlphaFoldDB" id="E3MLJ5"/>
<dbReference type="STRING" id="31234.E3MLJ5"/>
<dbReference type="eggNOG" id="KOG3544">
    <property type="taxonomic scope" value="Eukaryota"/>
</dbReference>
<dbReference type="OrthoDB" id="5983381at2759"/>
<organism evidence="3">
    <name type="scientific">Caenorhabditis remanei</name>
    <name type="common">Caenorhabditis vulgaris</name>
    <dbReference type="NCBI Taxonomy" id="31234"/>
    <lineage>
        <taxon>Eukaryota</taxon>
        <taxon>Metazoa</taxon>
        <taxon>Ecdysozoa</taxon>
        <taxon>Nematoda</taxon>
        <taxon>Chromadorea</taxon>
        <taxon>Rhabditida</taxon>
        <taxon>Rhabditina</taxon>
        <taxon>Rhabditomorpha</taxon>
        <taxon>Rhabditoidea</taxon>
        <taxon>Rhabditidae</taxon>
        <taxon>Peloderinae</taxon>
        <taxon>Caenorhabditis</taxon>
    </lineage>
</organism>
<feature type="region of interest" description="Disordered" evidence="1">
    <location>
        <begin position="1"/>
        <end position="92"/>
    </location>
</feature>
<feature type="region of interest" description="Disordered" evidence="1">
    <location>
        <begin position="104"/>
        <end position="129"/>
    </location>
</feature>
<reference evidence="2" key="1">
    <citation type="submission" date="2007-07" db="EMBL/GenBank/DDBJ databases">
        <title>PCAP assembly of the Caenorhabditis remanei genome.</title>
        <authorList>
            <consortium name="The Caenorhabditis remanei Sequencing Consortium"/>
            <person name="Wilson R.K."/>
        </authorList>
    </citation>
    <scope>NUCLEOTIDE SEQUENCE [LARGE SCALE GENOMIC DNA]</scope>
    <source>
        <strain evidence="2">PB4641</strain>
    </source>
</reference>
<dbReference type="EMBL" id="DS268455">
    <property type="protein sequence ID" value="EFP04529.1"/>
    <property type="molecule type" value="Genomic_DNA"/>
</dbReference>
<dbReference type="Proteomes" id="UP000008281">
    <property type="component" value="Unassembled WGS sequence"/>
</dbReference>
<feature type="compositionally biased region" description="Polar residues" evidence="1">
    <location>
        <begin position="18"/>
        <end position="30"/>
    </location>
</feature>